<evidence type="ECO:0000256" key="2">
    <source>
        <dbReference type="ARBA" id="ARBA00004246"/>
    </source>
</evidence>
<evidence type="ECO:0000256" key="11">
    <source>
        <dbReference type="PIRNR" id="PIRNR037881"/>
    </source>
</evidence>
<feature type="domain" description="LIM zinc-binding" evidence="14">
    <location>
        <begin position="221"/>
        <end position="280"/>
    </location>
</feature>
<evidence type="ECO:0000259" key="14">
    <source>
        <dbReference type="PROSITE" id="PS50023"/>
    </source>
</evidence>
<dbReference type="PROSITE" id="PS50023">
    <property type="entry name" value="LIM_DOMAIN_2"/>
    <property type="match status" value="3"/>
</dbReference>
<feature type="compositionally biased region" description="Polar residues" evidence="13">
    <location>
        <begin position="173"/>
        <end position="185"/>
    </location>
</feature>
<name>A0A8D0XXP5_PIG</name>
<evidence type="ECO:0000256" key="12">
    <source>
        <dbReference type="PROSITE-ProRule" id="PRU00125"/>
    </source>
</evidence>
<evidence type="ECO:0000256" key="9">
    <source>
        <dbReference type="ARBA" id="ARBA00023038"/>
    </source>
</evidence>
<evidence type="ECO:0000256" key="4">
    <source>
        <dbReference type="ARBA" id="ARBA00022490"/>
    </source>
</evidence>
<dbReference type="InterPro" id="IPR017305">
    <property type="entry name" value="Tgfb1i1/Leupaxin/TGFB1I1"/>
</dbReference>
<sequence>MEDLDALLSDLETTTSHMPRSGALKERPPEPLTSPLPQMGSGESSGASGDKDHLYSTVCKPRSPKPAAPAAPPFSSSCGVLGTGLCELDRLLQELNATQFNITDEIMSQFPSSKESAGEKKEDPSEDKKRPSPPPSPTPVLPKPSATSATLELDRLMASLSDFRVQNHLPASGPTQPAVPSSVNEGSPSPPGPTSQGSLDTMLGLLQSDLSRRGVPTQAKGLCGSCNKPIAGQVVTALGRAWHPEHFVCGGCSTALGGSSFFEKDGAPFCPECYFERFSPRCGLCNQPIRHKMVTALGTHWHPEHFCCVSCGEPFGDEGFHEREGRPYCRRDFLQLFAPRCQGCQGPILDNYISALSALWHPDCFVCRVRGCGGAAWGGRAHGGRDYGPGGGATIPSTQPAETRLRLCGRLGRGRPGCEGLPGYSARKASYLVWSLALIHPFAAAFPQECFAPFSGGSFFEHEGRPLCENHFHARRGSLCATCGLPVTGRCVSALGRRFHPDHFTCTFCLRPLTKGSFQERAGKPYCQPCFLKLFG</sequence>
<dbReference type="SMART" id="SM00132">
    <property type="entry name" value="LIM"/>
    <property type="match status" value="4"/>
</dbReference>
<dbReference type="GO" id="GO:0005925">
    <property type="term" value="C:focal adhesion"/>
    <property type="evidence" value="ECO:0007669"/>
    <property type="project" value="UniProtKB-SubCell"/>
</dbReference>
<keyword evidence="9 11" id="KW-0440">LIM domain</keyword>
<comment type="similarity">
    <text evidence="3 11">Belongs to the paxillin family.</text>
</comment>
<reference evidence="15" key="1">
    <citation type="submission" date="2025-08" db="UniProtKB">
        <authorList>
            <consortium name="Ensembl"/>
        </authorList>
    </citation>
    <scope>IDENTIFICATION</scope>
</reference>
<dbReference type="PROSITE" id="PS00478">
    <property type="entry name" value="LIM_DOMAIN_1"/>
    <property type="match status" value="2"/>
</dbReference>
<evidence type="ECO:0000256" key="1">
    <source>
        <dbReference type="ARBA" id="ARBA00004245"/>
    </source>
</evidence>
<dbReference type="CDD" id="cd09412">
    <property type="entry name" value="LIM4_Leupaxin"/>
    <property type="match status" value="1"/>
</dbReference>
<evidence type="ECO:0000256" key="13">
    <source>
        <dbReference type="SAM" id="MobiDB-lite"/>
    </source>
</evidence>
<evidence type="ECO:0000256" key="3">
    <source>
        <dbReference type="ARBA" id="ARBA00005813"/>
    </source>
</evidence>
<dbReference type="PANTHER" id="PTHR24216:SF27">
    <property type="entry name" value="TRANSFORMING GROWTH FACTOR BETA-1-INDUCED TRANSCRIPT 1 PROTEIN"/>
    <property type="match status" value="1"/>
</dbReference>
<keyword evidence="4" id="KW-0963">Cytoplasm</keyword>
<dbReference type="CDD" id="cd09337">
    <property type="entry name" value="LIM2_Paxillin_like"/>
    <property type="match status" value="1"/>
</dbReference>
<dbReference type="AlphaFoldDB" id="A0A8D0XXP5"/>
<protein>
    <submittedName>
        <fullName evidence="15">Transforming growth factor beta 1 induced transcript 1</fullName>
    </submittedName>
</protein>
<dbReference type="Proteomes" id="UP000694570">
    <property type="component" value="Unplaced"/>
</dbReference>
<feature type="region of interest" description="Disordered" evidence="13">
    <location>
        <begin position="108"/>
        <end position="146"/>
    </location>
</feature>
<dbReference type="InterPro" id="IPR001781">
    <property type="entry name" value="Znf_LIM"/>
</dbReference>
<keyword evidence="10" id="KW-0206">Cytoskeleton</keyword>
<dbReference type="Pfam" id="PF03535">
    <property type="entry name" value="Paxillin"/>
    <property type="match status" value="1"/>
</dbReference>
<feature type="domain" description="LIM zinc-binding" evidence="14">
    <location>
        <begin position="478"/>
        <end position="536"/>
    </location>
</feature>
<dbReference type="Ensembl" id="ENSSSCT00030088382.1">
    <property type="protein sequence ID" value="ENSSSCP00030040837.1"/>
    <property type="gene ID" value="ENSSSCG00030063156.1"/>
</dbReference>
<feature type="region of interest" description="Disordered" evidence="13">
    <location>
        <begin position="167"/>
        <end position="200"/>
    </location>
</feature>
<dbReference type="GO" id="GO:0046872">
    <property type="term" value="F:metal ion binding"/>
    <property type="evidence" value="ECO:0007669"/>
    <property type="project" value="UniProtKB-KW"/>
</dbReference>
<evidence type="ECO:0000313" key="15">
    <source>
        <dbReference type="Ensembl" id="ENSSSCP00030040837.1"/>
    </source>
</evidence>
<dbReference type="GO" id="GO:0005856">
    <property type="term" value="C:cytoskeleton"/>
    <property type="evidence" value="ECO:0007669"/>
    <property type="project" value="UniProtKB-SubCell"/>
</dbReference>
<evidence type="ECO:0000256" key="7">
    <source>
        <dbReference type="ARBA" id="ARBA00022833"/>
    </source>
</evidence>
<dbReference type="CDD" id="cd09336">
    <property type="entry name" value="LIM1_Paxillin_like"/>
    <property type="match status" value="1"/>
</dbReference>
<keyword evidence="6" id="KW-0677">Repeat</keyword>
<dbReference type="InterPro" id="IPR047075">
    <property type="entry name" value="Paxillin_TGFB1I1_LIM_dom1"/>
</dbReference>
<keyword evidence="7 12" id="KW-0862">Zinc</keyword>
<dbReference type="FunFam" id="2.10.110.10:FF:000009">
    <property type="entry name" value="Paxillin isoform 1"/>
    <property type="match status" value="1"/>
</dbReference>
<keyword evidence="5 12" id="KW-0479">Metal-binding</keyword>
<feature type="region of interest" description="Disordered" evidence="13">
    <location>
        <begin position="1"/>
        <end position="79"/>
    </location>
</feature>
<accession>A0A8D0XXP5</accession>
<dbReference type="Pfam" id="PF00412">
    <property type="entry name" value="LIM"/>
    <property type="match status" value="4"/>
</dbReference>
<feature type="domain" description="LIM zinc-binding" evidence="14">
    <location>
        <begin position="281"/>
        <end position="339"/>
    </location>
</feature>
<keyword evidence="8" id="KW-0965">Cell junction</keyword>
<dbReference type="PIRSF" id="PIRSF037881">
    <property type="entry name" value="Leupaxin"/>
    <property type="match status" value="1"/>
</dbReference>
<evidence type="ECO:0000256" key="8">
    <source>
        <dbReference type="ARBA" id="ARBA00022949"/>
    </source>
</evidence>
<proteinExistence type="inferred from homology"/>
<gene>
    <name evidence="15" type="primary">TGFB1I1</name>
</gene>
<feature type="compositionally biased region" description="Basic and acidic residues" evidence="13">
    <location>
        <begin position="116"/>
        <end position="130"/>
    </location>
</feature>
<evidence type="ECO:0000313" key="16">
    <source>
        <dbReference type="Proteomes" id="UP000694570"/>
    </source>
</evidence>
<comment type="subcellular location">
    <subcellularLocation>
        <location evidence="2">Cell junction</location>
        <location evidence="2">Focal adhesion</location>
    </subcellularLocation>
    <subcellularLocation>
        <location evidence="1">Cytoplasm</location>
        <location evidence="1">Cytoskeleton</location>
    </subcellularLocation>
</comment>
<dbReference type="FunFam" id="2.10.110.10:FF:000084">
    <property type="entry name" value="transforming growth factor beta-1-induced transcript 1 protein"/>
    <property type="match status" value="1"/>
</dbReference>
<evidence type="ECO:0000256" key="6">
    <source>
        <dbReference type="ARBA" id="ARBA00022737"/>
    </source>
</evidence>
<evidence type="ECO:0000256" key="10">
    <source>
        <dbReference type="ARBA" id="ARBA00023212"/>
    </source>
</evidence>
<organism evidence="15 16">
    <name type="scientific">Sus scrofa</name>
    <name type="common">Pig</name>
    <dbReference type="NCBI Taxonomy" id="9823"/>
    <lineage>
        <taxon>Eukaryota</taxon>
        <taxon>Metazoa</taxon>
        <taxon>Chordata</taxon>
        <taxon>Craniata</taxon>
        <taxon>Vertebrata</taxon>
        <taxon>Euteleostomi</taxon>
        <taxon>Mammalia</taxon>
        <taxon>Eutheria</taxon>
        <taxon>Laurasiatheria</taxon>
        <taxon>Artiodactyla</taxon>
        <taxon>Suina</taxon>
        <taxon>Suidae</taxon>
        <taxon>Sus</taxon>
    </lineage>
</organism>
<dbReference type="PANTHER" id="PTHR24216">
    <property type="entry name" value="PAXILLIN-RELATED"/>
    <property type="match status" value="1"/>
</dbReference>
<evidence type="ECO:0000256" key="5">
    <source>
        <dbReference type="ARBA" id="ARBA00022723"/>
    </source>
</evidence>
<dbReference type="FunFam" id="2.10.110.10:FF:000018">
    <property type="entry name" value="Paxillin isoform 1"/>
    <property type="match status" value="1"/>
</dbReference>
<feature type="compositionally biased region" description="Pro residues" evidence="13">
    <location>
        <begin position="132"/>
        <end position="142"/>
    </location>
</feature>
<dbReference type="Gene3D" id="2.10.110.10">
    <property type="entry name" value="Cysteine Rich Protein"/>
    <property type="match status" value="4"/>
</dbReference>
<dbReference type="SUPFAM" id="SSF57716">
    <property type="entry name" value="Glucocorticoid receptor-like (DNA-binding domain)"/>
    <property type="match status" value="5"/>
</dbReference>